<dbReference type="PANTHER" id="PTHR32309:SF13">
    <property type="entry name" value="FERRIC ENTEROBACTIN TRANSPORT PROTEIN FEPE"/>
    <property type="match status" value="1"/>
</dbReference>
<name>A0A4Y7RCP4_9FIRM</name>
<dbReference type="InterPro" id="IPR032807">
    <property type="entry name" value="GNVR"/>
</dbReference>
<dbReference type="RefSeq" id="WP_134216949.1">
    <property type="nucleotide sequence ID" value="NZ_QFGA01000001.1"/>
</dbReference>
<feature type="domain" description="Tyrosine-protein kinase G-rich" evidence="9">
    <location>
        <begin position="139"/>
        <end position="191"/>
    </location>
</feature>
<keyword evidence="6 7" id="KW-0472">Membrane</keyword>
<dbReference type="InterPro" id="IPR003856">
    <property type="entry name" value="LPS_length_determ_N"/>
</dbReference>
<comment type="subcellular location">
    <subcellularLocation>
        <location evidence="1">Cell membrane</location>
        <topology evidence="1">Multi-pass membrane protein</topology>
    </subcellularLocation>
</comment>
<dbReference type="AlphaFoldDB" id="A0A4Y7RCP4"/>
<dbReference type="GO" id="GO:0005886">
    <property type="term" value="C:plasma membrane"/>
    <property type="evidence" value="ECO:0007669"/>
    <property type="project" value="UniProtKB-SubCell"/>
</dbReference>
<evidence type="ECO:0000313" key="11">
    <source>
        <dbReference type="Proteomes" id="UP000298324"/>
    </source>
</evidence>
<evidence type="ECO:0000256" key="5">
    <source>
        <dbReference type="ARBA" id="ARBA00022989"/>
    </source>
</evidence>
<dbReference type="InterPro" id="IPR050445">
    <property type="entry name" value="Bact_polysacc_biosynth/exp"/>
</dbReference>
<feature type="transmembrane region" description="Helical" evidence="7">
    <location>
        <begin position="12"/>
        <end position="36"/>
    </location>
</feature>
<dbReference type="PANTHER" id="PTHR32309">
    <property type="entry name" value="TYROSINE-PROTEIN KINASE"/>
    <property type="match status" value="1"/>
</dbReference>
<evidence type="ECO:0000256" key="6">
    <source>
        <dbReference type="ARBA" id="ARBA00023136"/>
    </source>
</evidence>
<comment type="similarity">
    <text evidence="2">Belongs to the CpsC/CapA family.</text>
</comment>
<keyword evidence="4 7" id="KW-0812">Transmembrane</keyword>
<dbReference type="Proteomes" id="UP000298324">
    <property type="component" value="Unassembled WGS sequence"/>
</dbReference>
<dbReference type="Pfam" id="PF13807">
    <property type="entry name" value="GNVR"/>
    <property type="match status" value="1"/>
</dbReference>
<evidence type="ECO:0000259" key="8">
    <source>
        <dbReference type="Pfam" id="PF02706"/>
    </source>
</evidence>
<protein>
    <submittedName>
        <fullName evidence="10">Capsular polysaccharide type 8 biosynthesis protein cap8A</fullName>
    </submittedName>
</protein>
<evidence type="ECO:0000256" key="7">
    <source>
        <dbReference type="SAM" id="Phobius"/>
    </source>
</evidence>
<accession>A0A4Y7RCP4</accession>
<evidence type="ECO:0000256" key="1">
    <source>
        <dbReference type="ARBA" id="ARBA00004651"/>
    </source>
</evidence>
<reference evidence="10 11" key="1">
    <citation type="journal article" date="2018" name="Environ. Microbiol.">
        <title>Novel energy conservation strategies and behaviour of Pelotomaculum schinkii driving syntrophic propionate catabolism.</title>
        <authorList>
            <person name="Hidalgo-Ahumada C.A.P."/>
            <person name="Nobu M.K."/>
            <person name="Narihiro T."/>
            <person name="Tamaki H."/>
            <person name="Liu W.T."/>
            <person name="Kamagata Y."/>
            <person name="Stams A.J.M."/>
            <person name="Imachi H."/>
            <person name="Sousa D.Z."/>
        </authorList>
    </citation>
    <scope>NUCLEOTIDE SEQUENCE [LARGE SCALE GENOMIC DNA]</scope>
    <source>
        <strain evidence="10 11">HH</strain>
    </source>
</reference>
<evidence type="ECO:0000259" key="9">
    <source>
        <dbReference type="Pfam" id="PF13807"/>
    </source>
</evidence>
<keyword evidence="3" id="KW-1003">Cell membrane</keyword>
<dbReference type="EMBL" id="QFGA01000001">
    <property type="protein sequence ID" value="TEB06596.1"/>
    <property type="molecule type" value="Genomic_DNA"/>
</dbReference>
<keyword evidence="11" id="KW-1185">Reference proteome</keyword>
<evidence type="ECO:0000256" key="2">
    <source>
        <dbReference type="ARBA" id="ARBA00006683"/>
    </source>
</evidence>
<gene>
    <name evidence="10" type="primary">cap8A_1</name>
    <name evidence="10" type="ORF">Psch_00128</name>
</gene>
<dbReference type="Pfam" id="PF02706">
    <property type="entry name" value="Wzz"/>
    <property type="match status" value="1"/>
</dbReference>
<feature type="transmembrane region" description="Helical" evidence="7">
    <location>
        <begin position="168"/>
        <end position="189"/>
    </location>
</feature>
<feature type="domain" description="Polysaccharide chain length determinant N-terminal" evidence="8">
    <location>
        <begin position="4"/>
        <end position="90"/>
    </location>
</feature>
<evidence type="ECO:0000313" key="10">
    <source>
        <dbReference type="EMBL" id="TEB06596.1"/>
    </source>
</evidence>
<organism evidence="10 11">
    <name type="scientific">Pelotomaculum schinkii</name>
    <dbReference type="NCBI Taxonomy" id="78350"/>
    <lineage>
        <taxon>Bacteria</taxon>
        <taxon>Bacillati</taxon>
        <taxon>Bacillota</taxon>
        <taxon>Clostridia</taxon>
        <taxon>Eubacteriales</taxon>
        <taxon>Desulfotomaculaceae</taxon>
        <taxon>Pelotomaculum</taxon>
    </lineage>
</organism>
<proteinExistence type="inferred from homology"/>
<keyword evidence="5 7" id="KW-1133">Transmembrane helix</keyword>
<comment type="caution">
    <text evidence="10">The sequence shown here is derived from an EMBL/GenBank/DDBJ whole genome shotgun (WGS) entry which is preliminary data.</text>
</comment>
<dbReference type="GO" id="GO:0004713">
    <property type="term" value="F:protein tyrosine kinase activity"/>
    <property type="evidence" value="ECO:0007669"/>
    <property type="project" value="TreeGrafter"/>
</dbReference>
<evidence type="ECO:0000256" key="4">
    <source>
        <dbReference type="ARBA" id="ARBA00022692"/>
    </source>
</evidence>
<evidence type="ECO:0000256" key="3">
    <source>
        <dbReference type="ARBA" id="ARBA00022475"/>
    </source>
</evidence>
<sequence>MRLKEFGRILGELKLVLVLIPVIAMFTSAIVNLFVLMPVYKSTTNLIVLRDEMNPASEININTLSLNQRLVKTYSELAKSRTVAEEVIKNNNLDITPEEFSKRIQVELAGDTEVLKITASDSSPTVAALMANGVAQTLTSKVYKVLNVKNIQVLDPALPPVSPVSPNVILNIILAGIFGLVLTVAIVFAREYLDDTIRDADEIENNIKLPVIGLIPVAVYETGGEGRAKIE</sequence>